<gene>
    <name evidence="3" type="ORF">C1A40_17570</name>
</gene>
<evidence type="ECO:0000256" key="1">
    <source>
        <dbReference type="ARBA" id="ARBA00022801"/>
    </source>
</evidence>
<dbReference type="KEGG" id="taj:C1A40_17570"/>
<sequence length="288" mass="31905">MIKTPFTLLIILSFVCNSFSQSVKFKPVKYPSNYTATIDQVYTEINGWKGRMDLYTNSTSETPTPIVINIHGGGWESGQKESQTGFGTFFKKGYAVANVEYRLTDVAPAPAAIQDVRCALIYIYEHAKSLNVDTDKIVIMGGSAGGHLALMAGLLGNNKKFDTNCHYKGTIKVAAIIDEYGPADLTVLHHDGSAKRWLNNHHLNTEFVKSVSPMYYVSKDSPPTFIIHGDKDPTVPYSQSVKLYKKLKAQGVKTEFMTVKGGKHGNFSRSQKSDFGKFVWPFLESLGL</sequence>
<dbReference type="OrthoDB" id="9777975at2"/>
<keyword evidence="1 3" id="KW-0378">Hydrolase</keyword>
<proteinExistence type="predicted"/>
<dbReference type="GO" id="GO:0016787">
    <property type="term" value="F:hydrolase activity"/>
    <property type="evidence" value="ECO:0007669"/>
    <property type="project" value="UniProtKB-KW"/>
</dbReference>
<dbReference type="PANTHER" id="PTHR48081:SF13">
    <property type="entry name" value="ALPHA_BETA HYDROLASE"/>
    <property type="match status" value="1"/>
</dbReference>
<accession>A0A2I7SMJ7</accession>
<dbReference type="SUPFAM" id="SSF53474">
    <property type="entry name" value="alpha/beta-Hydrolases"/>
    <property type="match status" value="1"/>
</dbReference>
<dbReference type="InterPro" id="IPR029058">
    <property type="entry name" value="AB_hydrolase_fold"/>
</dbReference>
<evidence type="ECO:0000313" key="3">
    <source>
        <dbReference type="EMBL" id="AUS07128.1"/>
    </source>
</evidence>
<dbReference type="Proteomes" id="UP000236592">
    <property type="component" value="Chromosome"/>
</dbReference>
<dbReference type="Pfam" id="PF20434">
    <property type="entry name" value="BD-FAE"/>
    <property type="match status" value="1"/>
</dbReference>
<dbReference type="PANTHER" id="PTHR48081">
    <property type="entry name" value="AB HYDROLASE SUPERFAMILY PROTEIN C4A8.06C"/>
    <property type="match status" value="1"/>
</dbReference>
<dbReference type="InterPro" id="IPR049492">
    <property type="entry name" value="BD-FAE-like_dom"/>
</dbReference>
<evidence type="ECO:0000313" key="4">
    <source>
        <dbReference type="Proteomes" id="UP000236592"/>
    </source>
</evidence>
<evidence type="ECO:0000259" key="2">
    <source>
        <dbReference type="Pfam" id="PF20434"/>
    </source>
</evidence>
<reference evidence="4" key="1">
    <citation type="submission" date="2018-01" db="EMBL/GenBank/DDBJ databases">
        <title>Complete genome of Tamlana sp. UJ94.</title>
        <authorList>
            <person name="Jung J."/>
            <person name="Chung D."/>
            <person name="Bae S.S."/>
            <person name="Baek K."/>
        </authorList>
    </citation>
    <scope>NUCLEOTIDE SEQUENCE [LARGE SCALE GENOMIC DNA]</scope>
    <source>
        <strain evidence="4">UJ94</strain>
    </source>
</reference>
<dbReference type="RefSeq" id="WP_102997012.1">
    <property type="nucleotide sequence ID" value="NZ_CP025938.1"/>
</dbReference>
<dbReference type="AlphaFoldDB" id="A0A2I7SMJ7"/>
<name>A0A2I7SMJ7_9FLAO</name>
<organism evidence="3 4">
    <name type="scientific">Pseudotamlana carrageenivorans</name>
    <dbReference type="NCBI Taxonomy" id="2069432"/>
    <lineage>
        <taxon>Bacteria</taxon>
        <taxon>Pseudomonadati</taxon>
        <taxon>Bacteroidota</taxon>
        <taxon>Flavobacteriia</taxon>
        <taxon>Flavobacteriales</taxon>
        <taxon>Flavobacteriaceae</taxon>
        <taxon>Pseudotamlana</taxon>
    </lineage>
</organism>
<dbReference type="InterPro" id="IPR050300">
    <property type="entry name" value="GDXG_lipolytic_enzyme"/>
</dbReference>
<feature type="domain" description="BD-FAE-like" evidence="2">
    <location>
        <begin position="52"/>
        <end position="247"/>
    </location>
</feature>
<dbReference type="Gene3D" id="3.40.50.1820">
    <property type="entry name" value="alpha/beta hydrolase"/>
    <property type="match status" value="1"/>
</dbReference>
<protein>
    <submittedName>
        <fullName evidence="3">Alpha/beta hydrolase</fullName>
    </submittedName>
</protein>
<keyword evidence="4" id="KW-1185">Reference proteome</keyword>
<dbReference type="EMBL" id="CP025938">
    <property type="protein sequence ID" value="AUS07128.1"/>
    <property type="molecule type" value="Genomic_DNA"/>
</dbReference>